<evidence type="ECO:0000256" key="1">
    <source>
        <dbReference type="SAM" id="Phobius"/>
    </source>
</evidence>
<dbReference type="Proteomes" id="UP000011867">
    <property type="component" value="Chromosome"/>
</dbReference>
<evidence type="ECO:0000313" key="2">
    <source>
        <dbReference type="EMBL" id="CCQ36536.1"/>
    </source>
</evidence>
<dbReference type="GeneID" id="14651252"/>
<sequence>MTRGRDTVVGVVIVYVGVSLAAGAVAFAGARLAHTRFLAAATGNAVSELGPVFVETVLVALAVTALVVAPVLGIVVGLVLGRGVFDPGRSIPVAVGGGLLGTLLLGATVATLGGAGSPVGSIWTRSFLVALAVAAVASAVAGGIGAAVGARAG</sequence>
<dbReference type="RefSeq" id="WP_015409335.1">
    <property type="nucleotide sequence ID" value="NC_020388.1"/>
</dbReference>
<feature type="transmembrane region" description="Helical" evidence="1">
    <location>
        <begin position="7"/>
        <end position="28"/>
    </location>
</feature>
<keyword evidence="3" id="KW-1185">Reference proteome</keyword>
<dbReference type="AlphaFoldDB" id="M1XKU7"/>
<organism evidence="2 3">
    <name type="scientific">Natronomonas moolapensis (strain DSM 18674 / CECT 7526 / JCM 14361 / 8.8.11)</name>
    <dbReference type="NCBI Taxonomy" id="268739"/>
    <lineage>
        <taxon>Archaea</taxon>
        <taxon>Methanobacteriati</taxon>
        <taxon>Methanobacteriota</taxon>
        <taxon>Stenosarchaea group</taxon>
        <taxon>Halobacteria</taxon>
        <taxon>Halobacteriales</taxon>
        <taxon>Natronomonadaceae</taxon>
        <taxon>Natronomonas</taxon>
    </lineage>
</organism>
<feature type="transmembrane region" description="Helical" evidence="1">
    <location>
        <begin position="57"/>
        <end position="81"/>
    </location>
</feature>
<keyword evidence="1" id="KW-0812">Transmembrane</keyword>
<proteinExistence type="predicted"/>
<keyword evidence="1" id="KW-0472">Membrane</keyword>
<feature type="transmembrane region" description="Helical" evidence="1">
    <location>
        <begin position="93"/>
        <end position="115"/>
    </location>
</feature>
<name>M1XKU7_NATM8</name>
<dbReference type="EMBL" id="HF582854">
    <property type="protein sequence ID" value="CCQ36536.1"/>
    <property type="molecule type" value="Genomic_DNA"/>
</dbReference>
<gene>
    <name evidence="2" type="ordered locus">Nmlp_2368</name>
</gene>
<dbReference type="HOGENOM" id="CLU_1709181_0_0_2"/>
<reference evidence="2 3" key="1">
    <citation type="journal article" date="2013" name="Genome Announc.">
        <title>Genome of the haloarchaeon Natronomonas moolapensis, a neutrophilic member of a previously haloalkaliphilic genus.</title>
        <authorList>
            <person name="Dyall-Smith M.L."/>
            <person name="Pfeiffer F."/>
            <person name="Oberwinkler T."/>
            <person name="Klee K."/>
            <person name="Rampp M."/>
            <person name="Palm P."/>
            <person name="Gross K."/>
            <person name="Schuster S.C."/>
            <person name="Oesterhelt D."/>
        </authorList>
    </citation>
    <scope>NUCLEOTIDE SEQUENCE [LARGE SCALE GENOMIC DNA]</scope>
    <source>
        <strain evidence="3">DSM 18674 / JCM 14361 / 8.8.11</strain>
    </source>
</reference>
<dbReference type="eggNOG" id="arCOG14898">
    <property type="taxonomic scope" value="Archaea"/>
</dbReference>
<accession>M1XKU7</accession>
<protein>
    <submittedName>
        <fullName evidence="2">Uncharacterized protein</fullName>
    </submittedName>
</protein>
<feature type="transmembrane region" description="Helical" evidence="1">
    <location>
        <begin position="127"/>
        <end position="150"/>
    </location>
</feature>
<evidence type="ECO:0000313" key="3">
    <source>
        <dbReference type="Proteomes" id="UP000011867"/>
    </source>
</evidence>
<keyword evidence="1" id="KW-1133">Transmembrane helix</keyword>
<dbReference type="KEGG" id="nmo:Nmlp_2368"/>